<dbReference type="PANTHER" id="PTHR43045">
    <property type="entry name" value="SHIKIMATE TRANSPORTER"/>
    <property type="match status" value="1"/>
</dbReference>
<dbReference type="Proteomes" id="UP001307839">
    <property type="component" value="Unassembled WGS sequence"/>
</dbReference>
<feature type="transmembrane region" description="Helical" evidence="8">
    <location>
        <begin position="137"/>
        <end position="164"/>
    </location>
</feature>
<dbReference type="GO" id="GO:0005886">
    <property type="term" value="C:plasma membrane"/>
    <property type="evidence" value="ECO:0007669"/>
    <property type="project" value="UniProtKB-SubCell"/>
</dbReference>
<evidence type="ECO:0000256" key="8">
    <source>
        <dbReference type="SAM" id="Phobius"/>
    </source>
</evidence>
<feature type="transmembrane region" description="Helical" evidence="8">
    <location>
        <begin position="176"/>
        <end position="197"/>
    </location>
</feature>
<feature type="compositionally biased region" description="Polar residues" evidence="7">
    <location>
        <begin position="1"/>
        <end position="14"/>
    </location>
</feature>
<proteinExistence type="predicted"/>
<dbReference type="InterPro" id="IPR005828">
    <property type="entry name" value="MFS_sugar_transport-like"/>
</dbReference>
<evidence type="ECO:0000256" key="3">
    <source>
        <dbReference type="ARBA" id="ARBA00022475"/>
    </source>
</evidence>
<feature type="transmembrane region" description="Helical" evidence="8">
    <location>
        <begin position="302"/>
        <end position="320"/>
    </location>
</feature>
<dbReference type="InterPro" id="IPR005829">
    <property type="entry name" value="Sugar_transporter_CS"/>
</dbReference>
<protein>
    <submittedName>
        <fullName evidence="10">MFS transporter</fullName>
    </submittedName>
</protein>
<feature type="domain" description="Major facilitator superfamily (MFS) profile" evidence="9">
    <location>
        <begin position="37"/>
        <end position="446"/>
    </location>
</feature>
<dbReference type="GO" id="GO:0022857">
    <property type="term" value="F:transmembrane transporter activity"/>
    <property type="evidence" value="ECO:0007669"/>
    <property type="project" value="InterPro"/>
</dbReference>
<dbReference type="FunFam" id="1.20.1250.20:FF:000001">
    <property type="entry name" value="Dicarboxylate MFS transporter"/>
    <property type="match status" value="1"/>
</dbReference>
<dbReference type="InterPro" id="IPR011701">
    <property type="entry name" value="MFS"/>
</dbReference>
<feature type="transmembrane region" description="Helical" evidence="8">
    <location>
        <begin position="424"/>
        <end position="442"/>
    </location>
</feature>
<comment type="caution">
    <text evidence="10">The sequence shown here is derived from an EMBL/GenBank/DDBJ whole genome shotgun (WGS) entry which is preliminary data.</text>
</comment>
<reference evidence="10 11" key="1">
    <citation type="submission" date="2024-01" db="EMBL/GenBank/DDBJ databases">
        <title>Unpublished Manusciprt.</title>
        <authorList>
            <person name="Duman M."/>
            <person name="Valdes E.G."/>
            <person name="Ajmi N."/>
            <person name="Altun S."/>
            <person name="Saticioglu I.B."/>
        </authorList>
    </citation>
    <scope>NUCLEOTIDE SEQUENCE [LARGE SCALE GENOMIC DNA]</scope>
    <source>
        <strain evidence="10 11">120P</strain>
    </source>
</reference>
<evidence type="ECO:0000256" key="5">
    <source>
        <dbReference type="ARBA" id="ARBA00022989"/>
    </source>
</evidence>
<evidence type="ECO:0000313" key="10">
    <source>
        <dbReference type="EMBL" id="MEE1865879.1"/>
    </source>
</evidence>
<feature type="transmembrane region" description="Helical" evidence="8">
    <location>
        <begin position="74"/>
        <end position="102"/>
    </location>
</feature>
<keyword evidence="4 8" id="KW-0812">Transmembrane</keyword>
<gene>
    <name evidence="10" type="ORF">V0R53_05675</name>
</gene>
<sequence length="459" mass="49372">MNQITQHGSSSRTLASPVRDRQSANHVPVDESTVRKYVISASSGTALEYFDFAIYGLAAALIFNPLFFPNVSPLIGFLASFATFAVGFLARFIGGVVLGYYGDKLGRKFVLVVTIGLMGVSTVLIGCLPTYDQIGLLAPVLLVVLRICQGFGAGAEIAGATTLLVEIAPIGKRGYISSFVSLGTNVGTIIALGVWMLVSMLPEESLLSWGWRIPFLASIGVVIYTLWLRRNLEDSPAFSSNAARQEAFHFPSYMRDLLKNGRRSLISSVGLRIGESGPSSFYQVFLVGYVVTTLQLDRTVATSALLITSIICFAIIPLVGKLSDHFGRRKMYLFFTAWSVLWCVPALLLVNTGKYPLVLLAFLGGYGVGVVGTYVVQLAYLPELFGSKYRNGGLATSKELGGLLSGGLVPVVSASLMAFFGSVWIVAGYIMFLALVAFITALRSPETMNRDLVDAADAI</sequence>
<evidence type="ECO:0000256" key="6">
    <source>
        <dbReference type="ARBA" id="ARBA00023136"/>
    </source>
</evidence>
<keyword evidence="6 8" id="KW-0472">Membrane</keyword>
<evidence type="ECO:0000256" key="7">
    <source>
        <dbReference type="SAM" id="MobiDB-lite"/>
    </source>
</evidence>
<dbReference type="PROSITE" id="PS00216">
    <property type="entry name" value="SUGAR_TRANSPORT_1"/>
    <property type="match status" value="1"/>
</dbReference>
<feature type="transmembrane region" description="Helical" evidence="8">
    <location>
        <begin position="109"/>
        <end position="131"/>
    </location>
</feature>
<feature type="transmembrane region" description="Helical" evidence="8">
    <location>
        <begin position="357"/>
        <end position="380"/>
    </location>
</feature>
<dbReference type="InterPro" id="IPR036259">
    <property type="entry name" value="MFS_trans_sf"/>
</dbReference>
<keyword evidence="5 8" id="KW-1133">Transmembrane helix</keyword>
<dbReference type="SUPFAM" id="SSF103473">
    <property type="entry name" value="MFS general substrate transporter"/>
    <property type="match status" value="1"/>
</dbReference>
<feature type="transmembrane region" description="Helical" evidence="8">
    <location>
        <begin position="209"/>
        <end position="228"/>
    </location>
</feature>
<feature type="region of interest" description="Disordered" evidence="7">
    <location>
        <begin position="1"/>
        <end position="26"/>
    </location>
</feature>
<dbReference type="Pfam" id="PF07690">
    <property type="entry name" value="MFS_1"/>
    <property type="match status" value="1"/>
</dbReference>
<evidence type="ECO:0000256" key="1">
    <source>
        <dbReference type="ARBA" id="ARBA00004651"/>
    </source>
</evidence>
<comment type="subcellular location">
    <subcellularLocation>
        <location evidence="1">Cell membrane</location>
        <topology evidence="1">Multi-pass membrane protein</topology>
    </subcellularLocation>
</comment>
<dbReference type="EMBL" id="JAZDQP010000003">
    <property type="protein sequence ID" value="MEE1865879.1"/>
    <property type="molecule type" value="Genomic_DNA"/>
</dbReference>
<evidence type="ECO:0000259" key="9">
    <source>
        <dbReference type="PROSITE" id="PS50850"/>
    </source>
</evidence>
<dbReference type="InterPro" id="IPR020846">
    <property type="entry name" value="MFS_dom"/>
</dbReference>
<evidence type="ECO:0000256" key="4">
    <source>
        <dbReference type="ARBA" id="ARBA00022692"/>
    </source>
</evidence>
<dbReference type="AlphaFoldDB" id="A0AB35WUV8"/>
<name>A0AB35WUV8_9PSED</name>
<accession>A0AB35WUV8</accession>
<dbReference type="RefSeq" id="WP_330079022.1">
    <property type="nucleotide sequence ID" value="NZ_JAZDCU010000003.1"/>
</dbReference>
<keyword evidence="2" id="KW-0813">Transport</keyword>
<feature type="transmembrane region" description="Helical" evidence="8">
    <location>
        <begin position="49"/>
        <end position="68"/>
    </location>
</feature>
<dbReference type="PANTHER" id="PTHR43045:SF1">
    <property type="entry name" value="SHIKIMATE TRANSPORTER"/>
    <property type="match status" value="1"/>
</dbReference>
<dbReference type="Pfam" id="PF00083">
    <property type="entry name" value="Sugar_tr"/>
    <property type="match status" value="1"/>
</dbReference>
<evidence type="ECO:0000313" key="11">
    <source>
        <dbReference type="Proteomes" id="UP001307839"/>
    </source>
</evidence>
<dbReference type="PROSITE" id="PS50850">
    <property type="entry name" value="MFS"/>
    <property type="match status" value="1"/>
</dbReference>
<dbReference type="Gene3D" id="1.20.1250.20">
    <property type="entry name" value="MFS general substrate transporter like domains"/>
    <property type="match status" value="2"/>
</dbReference>
<organism evidence="10 11">
    <name type="scientific">Pseudomonas auratipiscis</name>
    <dbReference type="NCBI Taxonomy" id="3115853"/>
    <lineage>
        <taxon>Bacteria</taxon>
        <taxon>Pseudomonadati</taxon>
        <taxon>Pseudomonadota</taxon>
        <taxon>Gammaproteobacteria</taxon>
        <taxon>Pseudomonadales</taxon>
        <taxon>Pseudomonadaceae</taxon>
        <taxon>Pseudomonas</taxon>
    </lineage>
</organism>
<keyword evidence="3" id="KW-1003">Cell membrane</keyword>
<feature type="transmembrane region" description="Helical" evidence="8">
    <location>
        <begin position="332"/>
        <end position="351"/>
    </location>
</feature>
<keyword evidence="11" id="KW-1185">Reference proteome</keyword>
<evidence type="ECO:0000256" key="2">
    <source>
        <dbReference type="ARBA" id="ARBA00022448"/>
    </source>
</evidence>